<dbReference type="EMBL" id="JAFNEN010001048">
    <property type="protein sequence ID" value="KAG8175210.1"/>
    <property type="molecule type" value="Genomic_DNA"/>
</dbReference>
<evidence type="ECO:0000313" key="2">
    <source>
        <dbReference type="Proteomes" id="UP000827092"/>
    </source>
</evidence>
<reference evidence="1 2" key="1">
    <citation type="journal article" date="2022" name="Nat. Ecol. Evol.">
        <title>A masculinizing supergene underlies an exaggerated male reproductive morph in a spider.</title>
        <authorList>
            <person name="Hendrickx F."/>
            <person name="De Corte Z."/>
            <person name="Sonet G."/>
            <person name="Van Belleghem S.M."/>
            <person name="Kostlbacher S."/>
            <person name="Vangestel C."/>
        </authorList>
    </citation>
    <scope>NUCLEOTIDE SEQUENCE [LARGE SCALE GENOMIC DNA]</scope>
    <source>
        <strain evidence="1">W744_W776</strain>
    </source>
</reference>
<dbReference type="Proteomes" id="UP000827092">
    <property type="component" value="Unassembled WGS sequence"/>
</dbReference>
<evidence type="ECO:0000313" key="1">
    <source>
        <dbReference type="EMBL" id="KAG8175210.1"/>
    </source>
</evidence>
<name>A0AAV6TTJ8_9ARAC</name>
<gene>
    <name evidence="1" type="ORF">JTE90_022633</name>
</gene>
<organism evidence="1 2">
    <name type="scientific">Oedothorax gibbosus</name>
    <dbReference type="NCBI Taxonomy" id="931172"/>
    <lineage>
        <taxon>Eukaryota</taxon>
        <taxon>Metazoa</taxon>
        <taxon>Ecdysozoa</taxon>
        <taxon>Arthropoda</taxon>
        <taxon>Chelicerata</taxon>
        <taxon>Arachnida</taxon>
        <taxon>Araneae</taxon>
        <taxon>Araneomorphae</taxon>
        <taxon>Entelegynae</taxon>
        <taxon>Araneoidea</taxon>
        <taxon>Linyphiidae</taxon>
        <taxon>Erigoninae</taxon>
        <taxon>Oedothorax</taxon>
    </lineage>
</organism>
<accession>A0AAV6TTJ8</accession>
<keyword evidence="2" id="KW-1185">Reference proteome</keyword>
<proteinExistence type="predicted"/>
<protein>
    <submittedName>
        <fullName evidence="1">Uncharacterized protein</fullName>
    </submittedName>
</protein>
<dbReference type="AlphaFoldDB" id="A0AAV6TTJ8"/>
<comment type="caution">
    <text evidence="1">The sequence shown here is derived from an EMBL/GenBank/DDBJ whole genome shotgun (WGS) entry which is preliminary data.</text>
</comment>
<sequence length="496" mass="56951">MILDLADLDFDPWSCLRFFRFETISMNAQQPFIQALKLLFKSEAPMTVFCQNESWSALLGNTKFIMPVNEVDAKFQLYATPYFVKDPSSIAEHMQGISHATSDNVFMYKHGVLYLDHMDVPFPGGCYLDASVVSGPLYRICFLSREPLNKALAVATEWKSRRDVLNIPFLTKETLANPTMIPALQPIAVPYLPDNRVVSVGSIQKRLSMNDPSCLIQDVLHSYRRNHPDVQNVGIVMDWPFRLTFEGTRPNASSDKECVALSVNGVRPTKTLHVRYPYDVYTEYDQVPAIPWTLVNYHPVILELPLDMVKVSVDSIVLGYVYKNGFYCFNYPVMEGRPTHESARNVKWLLSPVKQLDVAVQETFRIDEKYALNRIQRHGIPAWCITQADDTHKYPQKKVLAPLVEEWLNLFCQQMGKPPVIDVKMIQMALTLARHKVCFKIKIKTDKRKVDEILLNDNEIEMVMTRLETNFINSVRVREDEEENNGKEEGEGCKIM</sequence>